<dbReference type="AlphaFoldDB" id="A0A9Q3KSK7"/>
<accession>A0A9Q3KSK7</accession>
<dbReference type="Proteomes" id="UP000765509">
    <property type="component" value="Unassembled WGS sequence"/>
</dbReference>
<sequence length="142" mass="15979">MILHNLNYGFTLPAREEPYFNSSTISHNVVNPSIYSPSRVPSPHYPILCCTTSSSALFHSPISSVIASSSPIPSDGSEISKNFLKLDFGLIFQHLNAEMNDLRIKMEIFLDHGPPPSSLDMAFNLICSSVMWLLHWYHQLEE</sequence>
<protein>
    <submittedName>
        <fullName evidence="1">Uncharacterized protein</fullName>
    </submittedName>
</protein>
<reference evidence="1" key="1">
    <citation type="submission" date="2021-03" db="EMBL/GenBank/DDBJ databases">
        <title>Draft genome sequence of rust myrtle Austropuccinia psidii MF-1, a brazilian biotype.</title>
        <authorList>
            <person name="Quecine M.C."/>
            <person name="Pachon D.M.R."/>
            <person name="Bonatelli M.L."/>
            <person name="Correr F.H."/>
            <person name="Franceschini L.M."/>
            <person name="Leite T.F."/>
            <person name="Margarido G.R.A."/>
            <person name="Almeida C.A."/>
            <person name="Ferrarezi J.A."/>
            <person name="Labate C.A."/>
        </authorList>
    </citation>
    <scope>NUCLEOTIDE SEQUENCE</scope>
    <source>
        <strain evidence="1">MF-1</strain>
    </source>
</reference>
<keyword evidence="2" id="KW-1185">Reference proteome</keyword>
<dbReference type="EMBL" id="AVOT02124968">
    <property type="protein sequence ID" value="MBW0586793.1"/>
    <property type="molecule type" value="Genomic_DNA"/>
</dbReference>
<organism evidence="1 2">
    <name type="scientific">Austropuccinia psidii MF-1</name>
    <dbReference type="NCBI Taxonomy" id="1389203"/>
    <lineage>
        <taxon>Eukaryota</taxon>
        <taxon>Fungi</taxon>
        <taxon>Dikarya</taxon>
        <taxon>Basidiomycota</taxon>
        <taxon>Pucciniomycotina</taxon>
        <taxon>Pucciniomycetes</taxon>
        <taxon>Pucciniales</taxon>
        <taxon>Sphaerophragmiaceae</taxon>
        <taxon>Austropuccinia</taxon>
    </lineage>
</organism>
<proteinExistence type="predicted"/>
<comment type="caution">
    <text evidence="1">The sequence shown here is derived from an EMBL/GenBank/DDBJ whole genome shotgun (WGS) entry which is preliminary data.</text>
</comment>
<name>A0A9Q3KSK7_9BASI</name>
<evidence type="ECO:0000313" key="2">
    <source>
        <dbReference type="Proteomes" id="UP000765509"/>
    </source>
</evidence>
<gene>
    <name evidence="1" type="ORF">O181_126508</name>
</gene>
<evidence type="ECO:0000313" key="1">
    <source>
        <dbReference type="EMBL" id="MBW0586793.1"/>
    </source>
</evidence>